<evidence type="ECO:0000256" key="2">
    <source>
        <dbReference type="SAM" id="Coils"/>
    </source>
</evidence>
<feature type="signal peptide" evidence="3">
    <location>
        <begin position="1"/>
        <end position="19"/>
    </location>
</feature>
<evidence type="ECO:0000313" key="6">
    <source>
        <dbReference type="Proteomes" id="UP000823769"/>
    </source>
</evidence>
<feature type="domain" description="LysM" evidence="4">
    <location>
        <begin position="420"/>
        <end position="463"/>
    </location>
</feature>
<dbReference type="AlphaFoldDB" id="A0A9D9IZ54"/>
<comment type="caution">
    <text evidence="5">The sequence shown here is derived from an EMBL/GenBank/DDBJ whole genome shotgun (WGS) entry which is preliminary data.</text>
</comment>
<dbReference type="GO" id="GO:0000270">
    <property type="term" value="P:peptidoglycan metabolic process"/>
    <property type="evidence" value="ECO:0007669"/>
    <property type="project" value="InterPro"/>
</dbReference>
<dbReference type="SUPFAM" id="SSF54106">
    <property type="entry name" value="LysM domain"/>
    <property type="match status" value="2"/>
</dbReference>
<gene>
    <name evidence="5" type="ORF">IAB76_06925</name>
</gene>
<dbReference type="PANTHER" id="PTHR33734">
    <property type="entry name" value="LYSM DOMAIN-CONTAINING GPI-ANCHORED PROTEIN 2"/>
    <property type="match status" value="1"/>
</dbReference>
<evidence type="ECO:0000313" key="5">
    <source>
        <dbReference type="EMBL" id="MBO8480819.1"/>
    </source>
</evidence>
<dbReference type="InterPro" id="IPR036779">
    <property type="entry name" value="LysM_dom_sf"/>
</dbReference>
<dbReference type="CDD" id="cd16894">
    <property type="entry name" value="MltD-like"/>
    <property type="match status" value="1"/>
</dbReference>
<proteinExistence type="inferred from homology"/>
<dbReference type="PANTHER" id="PTHR33734:SF22">
    <property type="entry name" value="MEMBRANE-BOUND LYTIC MUREIN TRANSGLYCOSYLASE D"/>
    <property type="match status" value="1"/>
</dbReference>
<sequence length="543" mass="61272">MTRPTILLISLLLGCQLHAQNFLADWFGGPSRKELHSENDRLRESLDSLQILVDSLEQSYSQVESELFALIEGNSPEADSVVVEYTPEMTDSLLHLWYKNSFQGDFEIVNEYDMDSVHFTSDVSDAEIEKRLADMNSFISLPYNDVVKNYIILYSEKMRTQMGRIMGLSQHYFPVFEEVFDRYGLPLELKYMAIIESMLNPVARSRAGASGMWQFMYSTARSYGLEINSYVDERLDVEKSVDAAARYLRDAYKIFGDWTLAISSYNCGAGNVSKAIRRAGGARDFWSIYPFLPRETRGYVPAFVGAMYAMTYWREYGIVPQDVGMPAKVDTFEIRRNLHFDQISAVVGVPKEDLENLNPQYLHDIIPGSSHSYILKLPYTWTGAFVEVNRDSLYAFKADSLMSSRIQKEVADAIKNNGRIAYKVRSGDYLGKIALRYGVTVSQIKSWNNLRSSNIRVGQTLYIYARKTPAAEPASSGTAAVKTTVNPSDPSTYTTYKVKSGDALYNIAKLYPGVTADEIKAANGMKSNKIMPGQVLKIPKKQP</sequence>
<dbReference type="Gene3D" id="1.10.530.10">
    <property type="match status" value="1"/>
</dbReference>
<evidence type="ECO:0000256" key="1">
    <source>
        <dbReference type="ARBA" id="ARBA00007734"/>
    </source>
</evidence>
<dbReference type="Pfam" id="PF01476">
    <property type="entry name" value="LysM"/>
    <property type="match status" value="2"/>
</dbReference>
<protein>
    <submittedName>
        <fullName evidence="5">LysM peptidoglycan-binding domain-containing protein</fullName>
    </submittedName>
</protein>
<dbReference type="Proteomes" id="UP000823769">
    <property type="component" value="Unassembled WGS sequence"/>
</dbReference>
<feature type="chain" id="PRO_5039030331" evidence="3">
    <location>
        <begin position="20"/>
        <end position="543"/>
    </location>
</feature>
<accession>A0A9D9IZ54</accession>
<feature type="domain" description="LysM" evidence="4">
    <location>
        <begin position="494"/>
        <end position="538"/>
    </location>
</feature>
<feature type="coiled-coil region" evidence="2">
    <location>
        <begin position="32"/>
        <end position="66"/>
    </location>
</feature>
<keyword evidence="2" id="KW-0175">Coiled coil</keyword>
<dbReference type="PROSITE" id="PS51257">
    <property type="entry name" value="PROKAR_LIPOPROTEIN"/>
    <property type="match status" value="1"/>
</dbReference>
<dbReference type="InterPro" id="IPR023346">
    <property type="entry name" value="Lysozyme-like_dom_sf"/>
</dbReference>
<dbReference type="GO" id="GO:0008932">
    <property type="term" value="F:lytic endotransglycosylase activity"/>
    <property type="evidence" value="ECO:0007669"/>
    <property type="project" value="TreeGrafter"/>
</dbReference>
<dbReference type="Gene3D" id="3.10.350.10">
    <property type="entry name" value="LysM domain"/>
    <property type="match status" value="2"/>
</dbReference>
<dbReference type="PROSITE" id="PS51782">
    <property type="entry name" value="LYSM"/>
    <property type="match status" value="2"/>
</dbReference>
<comment type="similarity">
    <text evidence="1">Belongs to the transglycosylase Slt family.</text>
</comment>
<evidence type="ECO:0000256" key="3">
    <source>
        <dbReference type="SAM" id="SignalP"/>
    </source>
</evidence>
<keyword evidence="3" id="KW-0732">Signal</keyword>
<dbReference type="GO" id="GO:0016020">
    <property type="term" value="C:membrane"/>
    <property type="evidence" value="ECO:0007669"/>
    <property type="project" value="InterPro"/>
</dbReference>
<dbReference type="SMART" id="SM00257">
    <property type="entry name" value="LysM"/>
    <property type="match status" value="2"/>
</dbReference>
<name>A0A9D9IZ54_9BACT</name>
<dbReference type="Pfam" id="PF01464">
    <property type="entry name" value="SLT"/>
    <property type="match status" value="1"/>
</dbReference>
<reference evidence="5" key="2">
    <citation type="journal article" date="2021" name="PeerJ">
        <title>Extensive microbial diversity within the chicken gut microbiome revealed by metagenomics and culture.</title>
        <authorList>
            <person name="Gilroy R."/>
            <person name="Ravi A."/>
            <person name="Getino M."/>
            <person name="Pursley I."/>
            <person name="Horton D.L."/>
            <person name="Alikhan N.F."/>
            <person name="Baker D."/>
            <person name="Gharbi K."/>
            <person name="Hall N."/>
            <person name="Watson M."/>
            <person name="Adriaenssens E.M."/>
            <person name="Foster-Nyarko E."/>
            <person name="Jarju S."/>
            <person name="Secka A."/>
            <person name="Antonio M."/>
            <person name="Oren A."/>
            <person name="Chaudhuri R.R."/>
            <person name="La Ragione R."/>
            <person name="Hildebrand F."/>
            <person name="Pallen M.J."/>
        </authorList>
    </citation>
    <scope>NUCLEOTIDE SEQUENCE</scope>
    <source>
        <strain evidence="5">B3-1481</strain>
    </source>
</reference>
<organism evidence="5 6">
    <name type="scientific">Candidatus Cryptobacteroides avistercoris</name>
    <dbReference type="NCBI Taxonomy" id="2840758"/>
    <lineage>
        <taxon>Bacteria</taxon>
        <taxon>Pseudomonadati</taxon>
        <taxon>Bacteroidota</taxon>
        <taxon>Bacteroidia</taxon>
        <taxon>Bacteroidales</taxon>
        <taxon>Candidatus Cryptobacteroides</taxon>
    </lineage>
</organism>
<dbReference type="EMBL" id="JADILW010000104">
    <property type="protein sequence ID" value="MBO8480819.1"/>
    <property type="molecule type" value="Genomic_DNA"/>
</dbReference>
<dbReference type="SUPFAM" id="SSF53955">
    <property type="entry name" value="Lysozyme-like"/>
    <property type="match status" value="1"/>
</dbReference>
<reference evidence="5" key="1">
    <citation type="submission" date="2020-10" db="EMBL/GenBank/DDBJ databases">
        <authorList>
            <person name="Gilroy R."/>
        </authorList>
    </citation>
    <scope>NUCLEOTIDE SEQUENCE</scope>
    <source>
        <strain evidence="5">B3-1481</strain>
    </source>
</reference>
<dbReference type="InterPro" id="IPR008258">
    <property type="entry name" value="Transglycosylase_SLT_dom_1"/>
</dbReference>
<dbReference type="PROSITE" id="PS00922">
    <property type="entry name" value="TRANSGLYCOSYLASE"/>
    <property type="match status" value="1"/>
</dbReference>
<dbReference type="InterPro" id="IPR018392">
    <property type="entry name" value="LysM"/>
</dbReference>
<evidence type="ECO:0000259" key="4">
    <source>
        <dbReference type="PROSITE" id="PS51782"/>
    </source>
</evidence>
<dbReference type="CDD" id="cd00118">
    <property type="entry name" value="LysM"/>
    <property type="match status" value="2"/>
</dbReference>
<dbReference type="InterPro" id="IPR000189">
    <property type="entry name" value="Transglyc_AS"/>
</dbReference>